<feature type="domain" description="RapZ-like N-terminal" evidence="5">
    <location>
        <begin position="9"/>
        <end position="149"/>
    </location>
</feature>
<evidence type="ECO:0000256" key="4">
    <source>
        <dbReference type="HAMAP-Rule" id="MF_00636"/>
    </source>
</evidence>
<dbReference type="Pfam" id="PF03668">
    <property type="entry name" value="RapZ-like_N"/>
    <property type="match status" value="1"/>
</dbReference>
<dbReference type="PANTHER" id="PTHR30448:SF0">
    <property type="entry name" value="RNASE ADAPTER PROTEIN RAPZ"/>
    <property type="match status" value="1"/>
</dbReference>
<dbReference type="Proteomes" id="UP000595362">
    <property type="component" value="Chromosome"/>
</dbReference>
<dbReference type="PIRSF" id="PIRSF005052">
    <property type="entry name" value="P-loopkin"/>
    <property type="match status" value="1"/>
</dbReference>
<dbReference type="HAMAP" id="MF_00636">
    <property type="entry name" value="RapZ_like"/>
    <property type="match status" value="1"/>
</dbReference>
<evidence type="ECO:0000256" key="1">
    <source>
        <dbReference type="ARBA" id="ARBA00022741"/>
    </source>
</evidence>
<dbReference type="InterPro" id="IPR005337">
    <property type="entry name" value="RapZ-like"/>
</dbReference>
<dbReference type="InterPro" id="IPR027417">
    <property type="entry name" value="P-loop_NTPase"/>
</dbReference>
<evidence type="ECO:0000313" key="8">
    <source>
        <dbReference type="Proteomes" id="UP000595362"/>
    </source>
</evidence>
<dbReference type="AlphaFoldDB" id="A0A7T5R2J1"/>
<feature type="domain" description="RapZ C-terminal" evidence="6">
    <location>
        <begin position="160"/>
        <end position="278"/>
    </location>
</feature>
<evidence type="ECO:0000256" key="2">
    <source>
        <dbReference type="ARBA" id="ARBA00022840"/>
    </source>
</evidence>
<dbReference type="InterPro" id="IPR053930">
    <property type="entry name" value="RapZ-like_N"/>
</dbReference>
<dbReference type="EMBL" id="CP066681">
    <property type="protein sequence ID" value="QQG36266.1"/>
    <property type="molecule type" value="Genomic_DNA"/>
</dbReference>
<proteinExistence type="inferred from homology"/>
<evidence type="ECO:0000259" key="6">
    <source>
        <dbReference type="Pfam" id="PF22740"/>
    </source>
</evidence>
<dbReference type="GO" id="GO:0005525">
    <property type="term" value="F:GTP binding"/>
    <property type="evidence" value="ECO:0007669"/>
    <property type="project" value="UniProtKB-UniRule"/>
</dbReference>
<reference evidence="7 8" key="1">
    <citation type="submission" date="2020-07" db="EMBL/GenBank/DDBJ databases">
        <title>Huge and variable diversity of episymbiotic CPR bacteria and DPANN archaea in groundwater ecosystems.</title>
        <authorList>
            <person name="He C.Y."/>
            <person name="Keren R."/>
            <person name="Whittaker M."/>
            <person name="Farag I.F."/>
            <person name="Doudna J."/>
            <person name="Cate J.H.D."/>
            <person name="Banfield J.F."/>
        </authorList>
    </citation>
    <scope>NUCLEOTIDE SEQUENCE [LARGE SCALE GENOMIC DNA]</scope>
    <source>
        <strain evidence="7">NC_groundwater_70_Ag_B-0.1um_54_66</strain>
    </source>
</reference>
<keyword evidence="2 4" id="KW-0067">ATP-binding</keyword>
<keyword evidence="3 4" id="KW-0342">GTP-binding</keyword>
<evidence type="ECO:0000259" key="5">
    <source>
        <dbReference type="Pfam" id="PF03668"/>
    </source>
</evidence>
<evidence type="ECO:0000256" key="3">
    <source>
        <dbReference type="ARBA" id="ARBA00023134"/>
    </source>
</evidence>
<dbReference type="Pfam" id="PF22740">
    <property type="entry name" value="PapZ_C"/>
    <property type="match status" value="1"/>
</dbReference>
<dbReference type="PANTHER" id="PTHR30448">
    <property type="entry name" value="RNASE ADAPTER PROTEIN RAPZ"/>
    <property type="match status" value="1"/>
</dbReference>
<comment type="caution">
    <text evidence="4">Lacks conserved residue(s) required for the propagation of feature annotation.</text>
</comment>
<accession>A0A7T5R2J1</accession>
<dbReference type="NCBIfam" id="NF003828">
    <property type="entry name" value="PRK05416.1"/>
    <property type="match status" value="1"/>
</dbReference>
<dbReference type="InterPro" id="IPR053931">
    <property type="entry name" value="RapZ_C"/>
</dbReference>
<feature type="binding site" evidence="4">
    <location>
        <begin position="60"/>
        <end position="63"/>
    </location>
    <ligand>
        <name>GTP</name>
        <dbReference type="ChEBI" id="CHEBI:37565"/>
    </ligand>
</feature>
<sequence length="280" mass="30826">MMHTDTAPLLIVTGLAGAGMSSSLKHLQDMGYETFDNFPLTLVESLIASDSPRAIAIGIDARSRGFSPEAVISLCQQLSGKLLFLTADEAELHKRFTETRRRHPLAKDRPVSAGIKAEQDLMMPLRCAADHVIDTTGMSVHVQHQIIEGLFGQGVKGHLTVSLMSFGFRFGLPREADIVLDVRFLKNPFWQPELKALSGLDQAIGDYVAGDPDFNSFLEGVENLLNPLLPRYAAEGKSYLTIAIGCTGGRHRSVYTVERLKPWLEARGLTTNSTHRDINR</sequence>
<dbReference type="SUPFAM" id="SSF52540">
    <property type="entry name" value="P-loop containing nucleoside triphosphate hydrolases"/>
    <property type="match status" value="1"/>
</dbReference>
<name>A0A7T5R2J1_9BACT</name>
<organism evidence="7 8">
    <name type="scientific">Micavibrio aeruginosavorus</name>
    <dbReference type="NCBI Taxonomy" id="349221"/>
    <lineage>
        <taxon>Bacteria</taxon>
        <taxon>Pseudomonadati</taxon>
        <taxon>Bdellovibrionota</taxon>
        <taxon>Bdellovibrionia</taxon>
        <taxon>Bdellovibrionales</taxon>
        <taxon>Pseudobdellovibrionaceae</taxon>
        <taxon>Micavibrio</taxon>
    </lineage>
</organism>
<keyword evidence="1 4" id="KW-0547">Nucleotide-binding</keyword>
<evidence type="ECO:0000313" key="7">
    <source>
        <dbReference type="EMBL" id="QQG36266.1"/>
    </source>
</evidence>
<dbReference type="GO" id="GO:0005524">
    <property type="term" value="F:ATP binding"/>
    <property type="evidence" value="ECO:0007669"/>
    <property type="project" value="UniProtKB-UniRule"/>
</dbReference>
<gene>
    <name evidence="7" type="primary">rapZ</name>
    <name evidence="7" type="ORF">HYS17_00285</name>
</gene>
<protein>
    <submittedName>
        <fullName evidence="7">RNase adapter RapZ</fullName>
    </submittedName>
</protein>